<dbReference type="Proteomes" id="UP000198859">
    <property type="component" value="Chromosome I"/>
</dbReference>
<keyword evidence="1" id="KW-0812">Transmembrane</keyword>
<feature type="transmembrane region" description="Helical" evidence="1">
    <location>
        <begin position="38"/>
        <end position="57"/>
    </location>
</feature>
<organism evidence="2 3">
    <name type="scientific">Nocardioides scoriae</name>
    <dbReference type="NCBI Taxonomy" id="642780"/>
    <lineage>
        <taxon>Bacteria</taxon>
        <taxon>Bacillati</taxon>
        <taxon>Actinomycetota</taxon>
        <taxon>Actinomycetes</taxon>
        <taxon>Propionibacteriales</taxon>
        <taxon>Nocardioidaceae</taxon>
        <taxon>Nocardioides</taxon>
    </lineage>
</organism>
<feature type="transmembrane region" description="Helical" evidence="1">
    <location>
        <begin position="232"/>
        <end position="258"/>
    </location>
</feature>
<gene>
    <name evidence="2" type="ORF">SAMN04488570_3012</name>
</gene>
<evidence type="ECO:0000313" key="2">
    <source>
        <dbReference type="EMBL" id="SDS91069.1"/>
    </source>
</evidence>
<reference evidence="3" key="1">
    <citation type="submission" date="2016-10" db="EMBL/GenBank/DDBJ databases">
        <authorList>
            <person name="Varghese N."/>
            <person name="Submissions S."/>
        </authorList>
    </citation>
    <scope>NUCLEOTIDE SEQUENCE [LARGE SCALE GENOMIC DNA]</scope>
    <source>
        <strain evidence="3">DSM 22127</strain>
    </source>
</reference>
<feature type="transmembrane region" description="Helical" evidence="1">
    <location>
        <begin position="184"/>
        <end position="205"/>
    </location>
</feature>
<proteinExistence type="predicted"/>
<dbReference type="OrthoDB" id="3812135at2"/>
<evidence type="ECO:0000313" key="3">
    <source>
        <dbReference type="Proteomes" id="UP000198859"/>
    </source>
</evidence>
<keyword evidence="3" id="KW-1185">Reference proteome</keyword>
<feature type="transmembrane region" description="Helical" evidence="1">
    <location>
        <begin position="368"/>
        <end position="394"/>
    </location>
</feature>
<feature type="transmembrane region" description="Helical" evidence="1">
    <location>
        <begin position="149"/>
        <end position="172"/>
    </location>
</feature>
<feature type="transmembrane region" description="Helical" evidence="1">
    <location>
        <begin position="69"/>
        <end position="92"/>
    </location>
</feature>
<feature type="transmembrane region" description="Helical" evidence="1">
    <location>
        <begin position="468"/>
        <end position="487"/>
    </location>
</feature>
<dbReference type="AlphaFoldDB" id="A0A1H1W4E2"/>
<feature type="transmembrane region" description="Helical" evidence="1">
    <location>
        <begin position="104"/>
        <end position="129"/>
    </location>
</feature>
<evidence type="ECO:0008006" key="4">
    <source>
        <dbReference type="Google" id="ProtNLM"/>
    </source>
</evidence>
<feature type="transmembrane region" description="Helical" evidence="1">
    <location>
        <begin position="442"/>
        <end position="462"/>
    </location>
</feature>
<dbReference type="EMBL" id="LT629757">
    <property type="protein sequence ID" value="SDS91069.1"/>
    <property type="molecule type" value="Genomic_DNA"/>
</dbReference>
<evidence type="ECO:0000256" key="1">
    <source>
        <dbReference type="SAM" id="Phobius"/>
    </source>
</evidence>
<feature type="transmembrane region" description="Helical" evidence="1">
    <location>
        <begin position="303"/>
        <end position="320"/>
    </location>
</feature>
<protein>
    <recommendedName>
        <fullName evidence="4">ABC-2 type transport system permease protein</fullName>
    </recommendedName>
</protein>
<name>A0A1H1W4E2_9ACTN</name>
<keyword evidence="1" id="KW-0472">Membrane</keyword>
<dbReference type="RefSeq" id="WP_091731273.1">
    <property type="nucleotide sequence ID" value="NZ_LT629757.1"/>
</dbReference>
<feature type="transmembrane region" description="Helical" evidence="1">
    <location>
        <begin position="400"/>
        <end position="421"/>
    </location>
</feature>
<sequence length="511" mass="53406">MSTGLSWTDQRGAVRDLAALLAFRRSGLTTGSRRRLRWAGALVLLLTLAVLVGPAYLSGPVPREYGGRMLALLPSLCLGFLGLSVLSAVASAGGREVVPRDQAVAFPVSTAADHLGALLLAPLNIAWVLQVWTLLGVTSYALGPTLLPVYVLPVVAWVLLATALAQALGWVVEGVRRGPRGTTVFRVLLAVVLASGIALVASGHVTDVLDRSPTRFVLLGVLAGAGGDGWGLAWRVGATLAATVAAVVLGSLPARWALFRPMREELRLEGGQHRPRPLPGSDLRMLVRLDRASVWRSVPLRRGVGVLAVMPGLVALAGAMEWRSLTILPGLVASGGALLFGVNAWCLDARGALWRDSLPVAPRTVFAARAYVLLELLLGSAVVTLVLGAVRAGAPTPGELAAVVLGTVVVAVQVVAGALRWSVARPYAVDLRSARATPAPPVVMVGYSARLALVTTVTGLLFSSLALLGSVTLVALVALAMVLWSGYRLERTAQVWQDPVERSRVVATVAG</sequence>
<dbReference type="STRING" id="642780.SAMN04488570_3012"/>
<feature type="transmembrane region" description="Helical" evidence="1">
    <location>
        <begin position="326"/>
        <end position="347"/>
    </location>
</feature>
<keyword evidence="1" id="KW-1133">Transmembrane helix</keyword>
<accession>A0A1H1W4E2</accession>